<dbReference type="InterPro" id="IPR039424">
    <property type="entry name" value="SBP_5"/>
</dbReference>
<evidence type="ECO:0000256" key="2">
    <source>
        <dbReference type="ARBA" id="ARBA00022448"/>
    </source>
</evidence>
<feature type="signal peptide" evidence="4">
    <location>
        <begin position="1"/>
        <end position="26"/>
    </location>
</feature>
<dbReference type="RefSeq" id="WP_146178022.1">
    <property type="nucleotide sequence ID" value="NZ_PVNG01000001.1"/>
</dbReference>
<evidence type="ECO:0000256" key="4">
    <source>
        <dbReference type="SAM" id="SignalP"/>
    </source>
</evidence>
<dbReference type="Gene3D" id="3.10.105.10">
    <property type="entry name" value="Dipeptide-binding Protein, Domain 3"/>
    <property type="match status" value="1"/>
</dbReference>
<keyword evidence="7" id="KW-1185">Reference proteome</keyword>
<dbReference type="GO" id="GO:0043190">
    <property type="term" value="C:ATP-binding cassette (ABC) transporter complex"/>
    <property type="evidence" value="ECO:0007669"/>
    <property type="project" value="InterPro"/>
</dbReference>
<dbReference type="Gene3D" id="3.90.76.10">
    <property type="entry name" value="Dipeptide-binding Protein, Domain 1"/>
    <property type="match status" value="1"/>
</dbReference>
<dbReference type="PANTHER" id="PTHR30290">
    <property type="entry name" value="PERIPLASMIC BINDING COMPONENT OF ABC TRANSPORTER"/>
    <property type="match status" value="1"/>
</dbReference>
<dbReference type="PIRSF" id="PIRSF002741">
    <property type="entry name" value="MppA"/>
    <property type="match status" value="1"/>
</dbReference>
<evidence type="ECO:0000256" key="1">
    <source>
        <dbReference type="ARBA" id="ARBA00005695"/>
    </source>
</evidence>
<dbReference type="Proteomes" id="UP000238312">
    <property type="component" value="Unassembled WGS sequence"/>
</dbReference>
<dbReference type="OrthoDB" id="9803988at2"/>
<dbReference type="GO" id="GO:0042597">
    <property type="term" value="C:periplasmic space"/>
    <property type="evidence" value="ECO:0007669"/>
    <property type="project" value="UniProtKB-ARBA"/>
</dbReference>
<evidence type="ECO:0000313" key="6">
    <source>
        <dbReference type="EMBL" id="PRX70592.1"/>
    </source>
</evidence>
<feature type="chain" id="PRO_5015553965" evidence="4">
    <location>
        <begin position="27"/>
        <end position="515"/>
    </location>
</feature>
<comment type="similarity">
    <text evidence="1">Belongs to the bacterial solute-binding protein 5 family.</text>
</comment>
<dbReference type="GO" id="GO:0015833">
    <property type="term" value="P:peptide transport"/>
    <property type="evidence" value="ECO:0007669"/>
    <property type="project" value="TreeGrafter"/>
</dbReference>
<feature type="domain" description="Solute-binding protein family 5" evidence="5">
    <location>
        <begin position="90"/>
        <end position="418"/>
    </location>
</feature>
<dbReference type="EMBL" id="PVNG01000001">
    <property type="protein sequence ID" value="PRX70592.1"/>
    <property type="molecule type" value="Genomic_DNA"/>
</dbReference>
<dbReference type="InterPro" id="IPR000914">
    <property type="entry name" value="SBP_5_dom"/>
</dbReference>
<evidence type="ECO:0000313" key="7">
    <source>
        <dbReference type="Proteomes" id="UP000238312"/>
    </source>
</evidence>
<dbReference type="PROSITE" id="PS51257">
    <property type="entry name" value="PROKAR_LIPOPROTEIN"/>
    <property type="match status" value="1"/>
</dbReference>
<reference evidence="6 7" key="1">
    <citation type="submission" date="2018-03" db="EMBL/GenBank/DDBJ databases">
        <title>Genomic Encyclopedia of Type Strains, Phase III (KMG-III): the genomes of soil and plant-associated and newly described type strains.</title>
        <authorList>
            <person name="Whitman W."/>
        </authorList>
    </citation>
    <scope>NUCLEOTIDE SEQUENCE [LARGE SCALE GENOMIC DNA]</scope>
    <source>
        <strain evidence="6 7">CGMCC 4.7104</strain>
    </source>
</reference>
<sequence>MRVGEAVRAAGVAGLAVLLLAGCASRASVGGAASSDGTAVAAAGQRGDTLTWGWSLPSTWDPVTSAVGNDVHALTLVYEAVTEVDEKGEAKPGLAESWTYAKDGRSVTFHLRPGLTFSDGTKLDAAAVKAGLERGKTAKDSTIAPQLVTVERITADGATDVTLHLTQVDYQIPLLLSGKTGQIVSPAAAKDPAELAVQPVGAGPFILKTYVPGSQATLVRNPAFWNADEILVTNFVLKPTPDPSVAVAGLNSGQFDVADLTASQVGGVEAAGFPVEATDVLPVRVLDVNNTVKPFDHPKVVQAISTAIDRQALVKAANFGYGQPVWQPFPKGYVAHNPELDNLHPHDVAAAKRLLAEAGYPDGVDVQLALGRADDPVGELIQQQLNAAGIRTTLTVQTPGVNNYITRRYPFVLDQFNARQSPVQALQVLFGAQGLMNLGKSTPEALPGAVARASGHPLTDPAYPAAIQQATKIAVTNMPNVFLFTVTRFAAHSPKVHGLRNWVDIQRFEGVWVEK</sequence>
<dbReference type="Pfam" id="PF00496">
    <property type="entry name" value="SBP_bac_5"/>
    <property type="match status" value="1"/>
</dbReference>
<dbReference type="InterPro" id="IPR030678">
    <property type="entry name" value="Peptide/Ni-bd"/>
</dbReference>
<dbReference type="SUPFAM" id="SSF53850">
    <property type="entry name" value="Periplasmic binding protein-like II"/>
    <property type="match status" value="1"/>
</dbReference>
<dbReference type="Gene3D" id="3.40.190.10">
    <property type="entry name" value="Periplasmic binding protein-like II"/>
    <property type="match status" value="1"/>
</dbReference>
<comment type="caution">
    <text evidence="6">The sequence shown here is derived from an EMBL/GenBank/DDBJ whole genome shotgun (WGS) entry which is preliminary data.</text>
</comment>
<evidence type="ECO:0000256" key="3">
    <source>
        <dbReference type="ARBA" id="ARBA00022729"/>
    </source>
</evidence>
<dbReference type="AlphaFoldDB" id="A0A2T0NC41"/>
<organism evidence="6 7">
    <name type="scientific">Nonomuraea fuscirosea</name>
    <dbReference type="NCBI Taxonomy" id="1291556"/>
    <lineage>
        <taxon>Bacteria</taxon>
        <taxon>Bacillati</taxon>
        <taxon>Actinomycetota</taxon>
        <taxon>Actinomycetes</taxon>
        <taxon>Streptosporangiales</taxon>
        <taxon>Streptosporangiaceae</taxon>
        <taxon>Nonomuraea</taxon>
    </lineage>
</organism>
<dbReference type="GO" id="GO:1904680">
    <property type="term" value="F:peptide transmembrane transporter activity"/>
    <property type="evidence" value="ECO:0007669"/>
    <property type="project" value="TreeGrafter"/>
</dbReference>
<protein>
    <submittedName>
        <fullName evidence="6">Peptide/nickel transport system substrate-binding protein</fullName>
    </submittedName>
</protein>
<keyword evidence="3 4" id="KW-0732">Signal</keyword>
<keyword evidence="2" id="KW-0813">Transport</keyword>
<accession>A0A2T0NC41</accession>
<evidence type="ECO:0000259" key="5">
    <source>
        <dbReference type="Pfam" id="PF00496"/>
    </source>
</evidence>
<name>A0A2T0NC41_9ACTN</name>
<gene>
    <name evidence="6" type="ORF">B0I32_101687</name>
</gene>
<proteinExistence type="inferred from homology"/>
<dbReference type="PANTHER" id="PTHR30290:SF9">
    <property type="entry name" value="OLIGOPEPTIDE-BINDING PROTEIN APPA"/>
    <property type="match status" value="1"/>
</dbReference>